<keyword evidence="1" id="KW-0812">Transmembrane</keyword>
<feature type="transmembrane region" description="Helical" evidence="1">
    <location>
        <begin position="240"/>
        <end position="261"/>
    </location>
</feature>
<evidence type="ECO:0000313" key="3">
    <source>
        <dbReference type="EMBL" id="MEQ2564179.1"/>
    </source>
</evidence>
<keyword evidence="1" id="KW-1133">Transmembrane helix</keyword>
<evidence type="ECO:0000313" key="4">
    <source>
        <dbReference type="Proteomes" id="UP001437460"/>
    </source>
</evidence>
<feature type="transmembrane region" description="Helical" evidence="1">
    <location>
        <begin position="174"/>
        <end position="201"/>
    </location>
</feature>
<feature type="transmembrane region" description="Helical" evidence="1">
    <location>
        <begin position="88"/>
        <end position="114"/>
    </location>
</feature>
<dbReference type="EMBL" id="JBBMFJ010000033">
    <property type="protein sequence ID" value="MEQ2564179.1"/>
    <property type="molecule type" value="Genomic_DNA"/>
</dbReference>
<feature type="transmembrane region" description="Helical" evidence="1">
    <location>
        <begin position="207"/>
        <end position="228"/>
    </location>
</feature>
<protein>
    <submittedName>
        <fullName evidence="3">CPBP family intramembrane glutamic endopeptidase</fullName>
        <ecNumber evidence="3">3.4.-.-</ecNumber>
    </submittedName>
</protein>
<dbReference type="InterPro" id="IPR003675">
    <property type="entry name" value="Rce1/LyrA-like_dom"/>
</dbReference>
<dbReference type="Proteomes" id="UP001437460">
    <property type="component" value="Unassembled WGS sequence"/>
</dbReference>
<feature type="transmembrane region" description="Helical" evidence="1">
    <location>
        <begin position="44"/>
        <end position="68"/>
    </location>
</feature>
<name>A0ABV1HPZ5_9FIRM</name>
<reference evidence="3 4" key="1">
    <citation type="submission" date="2024-03" db="EMBL/GenBank/DDBJ databases">
        <title>Human intestinal bacterial collection.</title>
        <authorList>
            <person name="Pauvert C."/>
            <person name="Hitch T.C.A."/>
            <person name="Clavel T."/>
        </authorList>
    </citation>
    <scope>NUCLEOTIDE SEQUENCE [LARGE SCALE GENOMIC DNA]</scope>
    <source>
        <strain evidence="3 4">CLA-AP-H27</strain>
    </source>
</reference>
<evidence type="ECO:0000259" key="2">
    <source>
        <dbReference type="Pfam" id="PF02517"/>
    </source>
</evidence>
<dbReference type="Pfam" id="PF02517">
    <property type="entry name" value="Rce1-like"/>
    <property type="match status" value="1"/>
</dbReference>
<organism evidence="3 4">
    <name type="scientific">Ventrimonas faecis</name>
    <dbReference type="NCBI Taxonomy" id="3133170"/>
    <lineage>
        <taxon>Bacteria</taxon>
        <taxon>Bacillati</taxon>
        <taxon>Bacillota</taxon>
        <taxon>Clostridia</taxon>
        <taxon>Lachnospirales</taxon>
        <taxon>Lachnospiraceae</taxon>
        <taxon>Ventrimonas</taxon>
    </lineage>
</organism>
<proteinExistence type="predicted"/>
<keyword evidence="1" id="KW-0472">Membrane</keyword>
<keyword evidence="3" id="KW-0378">Hydrolase</keyword>
<dbReference type="InterPro" id="IPR052710">
    <property type="entry name" value="CAAX_protease"/>
</dbReference>
<evidence type="ECO:0000256" key="1">
    <source>
        <dbReference type="SAM" id="Phobius"/>
    </source>
</evidence>
<dbReference type="GO" id="GO:0016787">
    <property type="term" value="F:hydrolase activity"/>
    <property type="evidence" value="ECO:0007669"/>
    <property type="project" value="UniProtKB-KW"/>
</dbReference>
<feature type="transmembrane region" description="Helical" evidence="1">
    <location>
        <begin position="12"/>
        <end position="32"/>
    </location>
</feature>
<feature type="domain" description="CAAX prenyl protease 2/Lysostaphin resistance protein A-like" evidence="2">
    <location>
        <begin position="137"/>
        <end position="220"/>
    </location>
</feature>
<dbReference type="RefSeq" id="WP_349230222.1">
    <property type="nucleotide sequence ID" value="NZ_JBBMFJ010000033.1"/>
</dbReference>
<gene>
    <name evidence="3" type="ORF">WMO41_13580</name>
</gene>
<sequence length="305" mass="33975">MDTRRQISRICWAYTAFLAASTAAQLLFGALLEPFALIFGESRAFTRAALLVSEFAMYGIGFPLFAWLMGRIPSCEMKEKKNIHPGQFFGMLVLCYGLTYLGNMIGGILMEAAGALRGADYSNPVSDVIDQMDVGMIILTAVIIAPVMEELVFRKYLVDRLVPYGQKTAVVLSGLFFGLFHGNFYQFFYAAILGGVFAWMYSTTGRIRYNIVMHMLINLLGGVLPVVLSRSADAGNLFAFLGYGFLNIFAYVSMVIAVILLASHYRQIHWFSGWVYWEENMALTCLKAPGFWFFLAGSALLFLLG</sequence>
<accession>A0ABV1HPZ5</accession>
<keyword evidence="4" id="KW-1185">Reference proteome</keyword>
<dbReference type="PANTHER" id="PTHR36435:SF1">
    <property type="entry name" value="CAAX AMINO TERMINAL PROTEASE FAMILY PROTEIN"/>
    <property type="match status" value="1"/>
</dbReference>
<feature type="transmembrane region" description="Helical" evidence="1">
    <location>
        <begin position="281"/>
        <end position="304"/>
    </location>
</feature>
<dbReference type="EC" id="3.4.-.-" evidence="3"/>
<comment type="caution">
    <text evidence="3">The sequence shown here is derived from an EMBL/GenBank/DDBJ whole genome shotgun (WGS) entry which is preliminary data.</text>
</comment>
<feature type="transmembrane region" description="Helical" evidence="1">
    <location>
        <begin position="134"/>
        <end position="153"/>
    </location>
</feature>
<dbReference type="PANTHER" id="PTHR36435">
    <property type="entry name" value="SLR1288 PROTEIN"/>
    <property type="match status" value="1"/>
</dbReference>